<organism evidence="7">
    <name type="scientific">Haptolina ericina</name>
    <dbReference type="NCBI Taxonomy" id="156174"/>
    <lineage>
        <taxon>Eukaryota</taxon>
        <taxon>Haptista</taxon>
        <taxon>Haptophyta</taxon>
        <taxon>Prymnesiophyceae</taxon>
        <taxon>Prymnesiales</taxon>
        <taxon>Prymnesiaceae</taxon>
        <taxon>Haptolina</taxon>
    </lineage>
</organism>
<dbReference type="AlphaFoldDB" id="A0A7S3AK65"/>
<comment type="subcellular location">
    <subcellularLocation>
        <location evidence="1">Membrane</location>
        <topology evidence="1">Multi-pass membrane protein</topology>
    </subcellularLocation>
</comment>
<feature type="transmembrane region" description="Helical" evidence="6">
    <location>
        <begin position="20"/>
        <end position="43"/>
    </location>
</feature>
<evidence type="ECO:0000256" key="2">
    <source>
        <dbReference type="ARBA" id="ARBA00006945"/>
    </source>
</evidence>
<evidence type="ECO:0000256" key="5">
    <source>
        <dbReference type="ARBA" id="ARBA00023136"/>
    </source>
</evidence>
<protein>
    <submittedName>
        <fullName evidence="7">Uncharacterized protein</fullName>
    </submittedName>
</protein>
<evidence type="ECO:0000256" key="3">
    <source>
        <dbReference type="ARBA" id="ARBA00022692"/>
    </source>
</evidence>
<feature type="transmembrane region" description="Helical" evidence="6">
    <location>
        <begin position="73"/>
        <end position="90"/>
    </location>
</feature>
<keyword evidence="4 6" id="KW-1133">Transmembrane helix</keyword>
<evidence type="ECO:0000256" key="1">
    <source>
        <dbReference type="ARBA" id="ARBA00004141"/>
    </source>
</evidence>
<reference evidence="7" key="1">
    <citation type="submission" date="2021-01" db="EMBL/GenBank/DDBJ databases">
        <authorList>
            <person name="Corre E."/>
            <person name="Pelletier E."/>
            <person name="Niang G."/>
            <person name="Scheremetjew M."/>
            <person name="Finn R."/>
            <person name="Kale V."/>
            <person name="Holt S."/>
            <person name="Cochrane G."/>
            <person name="Meng A."/>
            <person name="Brown T."/>
            <person name="Cohen L."/>
        </authorList>
    </citation>
    <scope>NUCLEOTIDE SEQUENCE</scope>
    <source>
        <strain evidence="7">CCMP281</strain>
    </source>
</reference>
<evidence type="ECO:0000256" key="6">
    <source>
        <dbReference type="SAM" id="Phobius"/>
    </source>
</evidence>
<dbReference type="EMBL" id="HBHX01011263">
    <property type="protein sequence ID" value="CAE0105604.1"/>
    <property type="molecule type" value="Transcribed_RNA"/>
</dbReference>
<evidence type="ECO:0000313" key="7">
    <source>
        <dbReference type="EMBL" id="CAE0105604.1"/>
    </source>
</evidence>
<dbReference type="Pfam" id="PF02077">
    <property type="entry name" value="SURF4"/>
    <property type="match status" value="1"/>
</dbReference>
<comment type="similarity">
    <text evidence="2">Belongs to the SURF4 family.</text>
</comment>
<name>A0A7S3AK65_9EUKA</name>
<sequence length="114" mass="12787">MIVALLYMCSLVIIGMKSRWVAFLLALTMTATALYMHPFWMFIFSTRTYLMEGVAGMEGYEVDAFTMADHQRYFFFQTMSTVGALLLLVVHGPGKLSIDEQDGPMQLITAKGDA</sequence>
<dbReference type="InterPro" id="IPR002995">
    <property type="entry name" value="Surf4"/>
</dbReference>
<evidence type="ECO:0000256" key="4">
    <source>
        <dbReference type="ARBA" id="ARBA00022989"/>
    </source>
</evidence>
<dbReference type="GO" id="GO:0016020">
    <property type="term" value="C:membrane"/>
    <property type="evidence" value="ECO:0007669"/>
    <property type="project" value="UniProtKB-SubCell"/>
</dbReference>
<keyword evidence="5 6" id="KW-0472">Membrane</keyword>
<proteinExistence type="inferred from homology"/>
<accession>A0A7S3AK65</accession>
<gene>
    <name evidence="7" type="ORF">HERI1096_LOCUS6262</name>
</gene>
<keyword evidence="3 6" id="KW-0812">Transmembrane</keyword>